<dbReference type="Proteomes" id="UP000286097">
    <property type="component" value="Unassembled WGS sequence"/>
</dbReference>
<accession>A0A425C4A0</accession>
<protein>
    <submittedName>
        <fullName evidence="1">Uncharacterized protein</fullName>
    </submittedName>
</protein>
<proteinExistence type="predicted"/>
<comment type="caution">
    <text evidence="1">The sequence shown here is derived from an EMBL/GenBank/DDBJ whole genome shotgun (WGS) entry which is preliminary data.</text>
</comment>
<evidence type="ECO:0000313" key="1">
    <source>
        <dbReference type="EMBL" id="RQM11826.1"/>
    </source>
</evidence>
<dbReference type="VEuPathDB" id="FungiDB:DD237_007468"/>
<dbReference type="EMBL" id="QKXF01000385">
    <property type="protein sequence ID" value="RQM11826.1"/>
    <property type="molecule type" value="Genomic_DNA"/>
</dbReference>
<sequence length="307" mass="35313">MFTFDEHYLSPHQHSDVAVSTVPHQYPDAAAPTIDDFHVPYNDVKGQLDIVYEYVGATDARDRHAQWLEKNMHPADVMRRLKFLYKKKQLIVQIPTFRLIYYVDQYSKKHPSSPMKLLGILKIKNYDEEAVIKSVCLPNMDKKVIDQTSGMVKVQDSESDSDSASASASASQKNFEAALMKVQQYAKTRLTQGLIQSWLDDRLSVATVIVRLGLSPKALDTAYDFSRYKILVMYEINWNLQHRPKTFTSLQANALMKLWGYTLEDFKTLHEKSDKESALSLALKQWIRTQENGNANVSGKKRKEREF</sequence>
<gene>
    <name evidence="1" type="ORF">DD237_007468</name>
</gene>
<reference evidence="1 2" key="1">
    <citation type="submission" date="2018-06" db="EMBL/GenBank/DDBJ databases">
        <title>Comparative genomics of downy mildews reveals potential adaptations to biotrophy.</title>
        <authorList>
            <person name="Fletcher K."/>
            <person name="Klosterman S.J."/>
            <person name="Derevnina L."/>
            <person name="Martin F."/>
            <person name="Koike S."/>
            <person name="Reyes Chin-Wo S."/>
            <person name="Mou B."/>
            <person name="Michelmore R."/>
        </authorList>
    </citation>
    <scope>NUCLEOTIDE SEQUENCE [LARGE SCALE GENOMIC DNA]</scope>
    <source>
        <strain evidence="1 2">R13</strain>
    </source>
</reference>
<dbReference type="AlphaFoldDB" id="A0A425C4A0"/>
<name>A0A425C4A0_9STRA</name>
<organism evidence="1 2">
    <name type="scientific">Peronospora effusa</name>
    <dbReference type="NCBI Taxonomy" id="542832"/>
    <lineage>
        <taxon>Eukaryota</taxon>
        <taxon>Sar</taxon>
        <taxon>Stramenopiles</taxon>
        <taxon>Oomycota</taxon>
        <taxon>Peronosporomycetes</taxon>
        <taxon>Peronosporales</taxon>
        <taxon>Peronosporaceae</taxon>
        <taxon>Peronospora</taxon>
    </lineage>
</organism>
<evidence type="ECO:0000313" key="2">
    <source>
        <dbReference type="Proteomes" id="UP000286097"/>
    </source>
</evidence>